<dbReference type="FunFam" id="3.30.70.20:FF:000046">
    <property type="entry name" value="Periplasmic [Fe] hydrogenase large subunit"/>
    <property type="match status" value="1"/>
</dbReference>
<dbReference type="GO" id="GO:0046872">
    <property type="term" value="F:metal ion binding"/>
    <property type="evidence" value="ECO:0007669"/>
    <property type="project" value="UniProtKB-KW"/>
</dbReference>
<sequence length="506" mass="55805">MLRKIRLIAATLCFVLITLLFLDFTGTLHGWFGWLAKIQFLPAVLALNVGVVLFLVLLTLAFGRVYCSVICPLGVFQDVIARIGRRGKKLPYSYSPALSWLRYGVLFVFVLALVAGVGSLVALLAPYSAYGRIANNLFQSLWMWGNNLFAYLAARVESYAFYEVDVWMKSLPTFLVALATLVVLVVLAWRNGRTYCNTICPVGTVLGFISRYSLYRVTIDTDKCNSCGLCARQCKAACINSKEHKIDGSRCVACMNCLDVCRKNALTYAPVWKTKKQATGTEKPEPEDKTNLSRRRALSATALVVMGSALKAQEKKGEEVIMKRDGGLAPIKERKEQEKLTAIVPPGALSIRNMRQHCTACQLCISVCPNHVLRPSGDLMTLMQPEMSYERGYCRPECTKCSEVCPAGAIKPITKADKSSVQIGHAVWVKANCIPLTDGVECGNCSRHCPTNAIEMVASDADNPKSLKIPVINTERCIGCGACEHLCPSRPFTAIYVEGHERHRVI</sequence>
<dbReference type="Gene3D" id="3.30.70.20">
    <property type="match status" value="3"/>
</dbReference>
<keyword evidence="7" id="KW-0812">Transmembrane</keyword>
<name>A0A0F5IQR1_9BACT</name>
<dbReference type="InterPro" id="IPR017896">
    <property type="entry name" value="4Fe4S_Fe-S-bd"/>
</dbReference>
<feature type="domain" description="4Fe-4S ferredoxin-type" evidence="8">
    <location>
        <begin position="383"/>
        <end position="415"/>
    </location>
</feature>
<accession>A0A0F5IQR1</accession>
<dbReference type="PANTHER" id="PTHR30176:SF3">
    <property type="entry name" value="FERREDOXIN-TYPE PROTEIN NAPH"/>
    <property type="match status" value="1"/>
</dbReference>
<feature type="transmembrane region" description="Helical" evidence="7">
    <location>
        <begin position="103"/>
        <end position="125"/>
    </location>
</feature>
<feature type="domain" description="4Fe-4S ferredoxin-type" evidence="8">
    <location>
        <begin position="215"/>
        <end position="244"/>
    </location>
</feature>
<dbReference type="PATRIC" id="fig|927665.4.peg.4637"/>
<keyword evidence="1" id="KW-0813">Transport</keyword>
<feature type="domain" description="4Fe-4S ferredoxin-type" evidence="8">
    <location>
        <begin position="245"/>
        <end position="271"/>
    </location>
</feature>
<keyword evidence="5" id="KW-0408">Iron</keyword>
<dbReference type="HOGENOM" id="CLU_024045_0_0_10"/>
<keyword evidence="6" id="KW-0411">Iron-sulfur</keyword>
<dbReference type="SUPFAM" id="SSF54862">
    <property type="entry name" value="4Fe-4S ferredoxins"/>
    <property type="match status" value="2"/>
</dbReference>
<protein>
    <recommendedName>
        <fullName evidence="8">4Fe-4S ferredoxin-type domain-containing protein</fullName>
    </recommendedName>
</protein>
<evidence type="ECO:0000256" key="3">
    <source>
        <dbReference type="ARBA" id="ARBA00022723"/>
    </source>
</evidence>
<dbReference type="Proteomes" id="UP000033047">
    <property type="component" value="Unassembled WGS sequence"/>
</dbReference>
<feature type="transmembrane region" description="Helical" evidence="7">
    <location>
        <begin position="166"/>
        <end position="189"/>
    </location>
</feature>
<evidence type="ECO:0000256" key="6">
    <source>
        <dbReference type="ARBA" id="ARBA00023014"/>
    </source>
</evidence>
<keyword evidence="3" id="KW-0479">Metal-binding</keyword>
<evidence type="ECO:0000313" key="9">
    <source>
        <dbReference type="EMBL" id="KKB47660.1"/>
    </source>
</evidence>
<dbReference type="GO" id="GO:0005886">
    <property type="term" value="C:plasma membrane"/>
    <property type="evidence" value="ECO:0007669"/>
    <property type="project" value="TreeGrafter"/>
</dbReference>
<feature type="transmembrane region" description="Helical" evidence="7">
    <location>
        <begin position="40"/>
        <end position="58"/>
    </location>
</feature>
<keyword evidence="2" id="KW-0004">4Fe-4S</keyword>
<gene>
    <name evidence="9" type="ORF">HMPREF1535_04517</name>
</gene>
<dbReference type="RefSeq" id="WP_046147481.1">
    <property type="nucleotide sequence ID" value="NZ_KQ033913.1"/>
</dbReference>
<evidence type="ECO:0000313" key="10">
    <source>
        <dbReference type="Proteomes" id="UP000033047"/>
    </source>
</evidence>
<dbReference type="Pfam" id="PF12801">
    <property type="entry name" value="Fer4_5"/>
    <property type="match status" value="2"/>
</dbReference>
<comment type="caution">
    <text evidence="9">The sequence shown here is derived from an EMBL/GenBank/DDBJ whole genome shotgun (WGS) entry which is preliminary data.</text>
</comment>
<dbReference type="STRING" id="927665.HMPREF1535_04517"/>
<keyword evidence="7" id="KW-0472">Membrane</keyword>
<evidence type="ECO:0000256" key="1">
    <source>
        <dbReference type="ARBA" id="ARBA00022448"/>
    </source>
</evidence>
<dbReference type="PANTHER" id="PTHR30176">
    <property type="entry name" value="FERREDOXIN-TYPE PROTEIN NAPH"/>
    <property type="match status" value="1"/>
</dbReference>
<dbReference type="InterPro" id="IPR017900">
    <property type="entry name" value="4Fe4S_Fe_S_CS"/>
</dbReference>
<reference evidence="9 10" key="1">
    <citation type="submission" date="2013-04" db="EMBL/GenBank/DDBJ databases">
        <title>The Genome Sequence of Parabacteroides goldsteinii DSM 19448.</title>
        <authorList>
            <consortium name="The Broad Institute Genomics Platform"/>
            <person name="Earl A."/>
            <person name="Ward D."/>
            <person name="Feldgarden M."/>
            <person name="Gevers D."/>
            <person name="Martens E."/>
            <person name="Sakamoto M."/>
            <person name="Benno Y."/>
            <person name="Song Y."/>
            <person name="Liu C."/>
            <person name="Lee J."/>
            <person name="Bolanos M."/>
            <person name="Vaisanen M.L."/>
            <person name="Finegold S.M."/>
            <person name="Walker B."/>
            <person name="Young S."/>
            <person name="Zeng Q."/>
            <person name="Gargeya S."/>
            <person name="Fitzgerald M."/>
            <person name="Haas B."/>
            <person name="Abouelleil A."/>
            <person name="Allen A.W."/>
            <person name="Alvarado L."/>
            <person name="Arachchi H.M."/>
            <person name="Berlin A.M."/>
            <person name="Chapman S.B."/>
            <person name="Gainer-Dewar J."/>
            <person name="Goldberg J."/>
            <person name="Griggs A."/>
            <person name="Gujja S."/>
            <person name="Hansen M."/>
            <person name="Howarth C."/>
            <person name="Imamovic A."/>
            <person name="Ireland A."/>
            <person name="Larimer J."/>
            <person name="McCowan C."/>
            <person name="Murphy C."/>
            <person name="Pearson M."/>
            <person name="Poon T.W."/>
            <person name="Priest M."/>
            <person name="Roberts A."/>
            <person name="Saif S."/>
            <person name="Shea T."/>
            <person name="Sisk P."/>
            <person name="Sykes S."/>
            <person name="Wortman J."/>
            <person name="Nusbaum C."/>
            <person name="Birren B."/>
        </authorList>
    </citation>
    <scope>NUCLEOTIDE SEQUENCE [LARGE SCALE GENOMIC DNA]</scope>
    <source>
        <strain evidence="9 10">DSM 19448</strain>
    </source>
</reference>
<dbReference type="InterPro" id="IPR051684">
    <property type="entry name" value="Electron_Trans/Redox"/>
</dbReference>
<keyword evidence="7" id="KW-1133">Transmembrane helix</keyword>
<dbReference type="GO" id="GO:0051539">
    <property type="term" value="F:4 iron, 4 sulfur cluster binding"/>
    <property type="evidence" value="ECO:0007669"/>
    <property type="project" value="UniProtKB-KW"/>
</dbReference>
<feature type="domain" description="4Fe-4S ferredoxin-type" evidence="8">
    <location>
        <begin position="440"/>
        <end position="459"/>
    </location>
</feature>
<feature type="domain" description="4Fe-4S ferredoxin-type" evidence="8">
    <location>
        <begin position="347"/>
        <end position="378"/>
    </location>
</feature>
<dbReference type="Pfam" id="PF12838">
    <property type="entry name" value="Fer4_7"/>
    <property type="match status" value="1"/>
</dbReference>
<evidence type="ECO:0000256" key="5">
    <source>
        <dbReference type="ARBA" id="ARBA00023004"/>
    </source>
</evidence>
<dbReference type="CDD" id="cd16373">
    <property type="entry name" value="DMSOR_beta_like"/>
    <property type="match status" value="1"/>
</dbReference>
<proteinExistence type="predicted"/>
<evidence type="ECO:0000256" key="7">
    <source>
        <dbReference type="SAM" id="Phobius"/>
    </source>
</evidence>
<dbReference type="PROSITE" id="PS51379">
    <property type="entry name" value="4FE4S_FER_2"/>
    <property type="match status" value="6"/>
</dbReference>
<evidence type="ECO:0000259" key="8">
    <source>
        <dbReference type="PROSITE" id="PS51379"/>
    </source>
</evidence>
<dbReference type="AlphaFoldDB" id="A0A0F5IQR1"/>
<evidence type="ECO:0000256" key="4">
    <source>
        <dbReference type="ARBA" id="ARBA00022982"/>
    </source>
</evidence>
<dbReference type="EMBL" id="AQHV01000025">
    <property type="protein sequence ID" value="KKB47660.1"/>
    <property type="molecule type" value="Genomic_DNA"/>
</dbReference>
<evidence type="ECO:0000256" key="2">
    <source>
        <dbReference type="ARBA" id="ARBA00022485"/>
    </source>
</evidence>
<feature type="domain" description="4Fe-4S ferredoxin-type" evidence="8">
    <location>
        <begin position="468"/>
        <end position="500"/>
    </location>
</feature>
<organism evidence="9 10">
    <name type="scientific">Parabacteroides goldsteinii DSM 19448 = WAL 12034</name>
    <dbReference type="NCBI Taxonomy" id="927665"/>
    <lineage>
        <taxon>Bacteria</taxon>
        <taxon>Pseudomonadati</taxon>
        <taxon>Bacteroidota</taxon>
        <taxon>Bacteroidia</taxon>
        <taxon>Bacteroidales</taxon>
        <taxon>Tannerellaceae</taxon>
        <taxon>Parabacteroides</taxon>
    </lineage>
</organism>
<keyword evidence="4" id="KW-0249">Electron transport</keyword>
<dbReference type="PROSITE" id="PS00198">
    <property type="entry name" value="4FE4S_FER_1"/>
    <property type="match status" value="1"/>
</dbReference>